<gene>
    <name evidence="1" type="ORF">SAMN05216474_0110</name>
</gene>
<evidence type="ECO:0000313" key="1">
    <source>
        <dbReference type="EMBL" id="SFT36200.1"/>
    </source>
</evidence>
<dbReference type="AlphaFoldDB" id="A0A1I6XD18"/>
<dbReference type="Proteomes" id="UP000236454">
    <property type="component" value="Unassembled WGS sequence"/>
</dbReference>
<evidence type="ECO:0000313" key="2">
    <source>
        <dbReference type="Proteomes" id="UP000236454"/>
    </source>
</evidence>
<dbReference type="OrthoDB" id="1432119at2"/>
<keyword evidence="2" id="KW-1185">Reference proteome</keyword>
<accession>A0A1I6XD18</accession>
<reference evidence="1 2" key="1">
    <citation type="submission" date="2016-10" db="EMBL/GenBank/DDBJ databases">
        <authorList>
            <person name="de Groot N.N."/>
        </authorList>
    </citation>
    <scope>NUCLEOTIDE SEQUENCE [LARGE SCALE GENOMIC DNA]</scope>
    <source>
        <strain evidence="1 2">CGMCC 1.7005</strain>
    </source>
</reference>
<dbReference type="RefSeq" id="WP_090245102.1">
    <property type="nucleotide sequence ID" value="NZ_FPAS01000001.1"/>
</dbReference>
<proteinExistence type="predicted"/>
<dbReference type="EMBL" id="FPAS01000001">
    <property type="protein sequence ID" value="SFT36200.1"/>
    <property type="molecule type" value="Genomic_DNA"/>
</dbReference>
<name>A0A1I6XD18_9FLAO</name>
<protein>
    <submittedName>
        <fullName evidence="1">Uncharacterized protein</fullName>
    </submittedName>
</protein>
<dbReference type="STRING" id="477690.SAMN05216474_0110"/>
<sequence>MKISPALQKAVCNLSADQKNKILLELLSKNESYAQKLEFQLLNTLTVVELREKLFHTLDDELHNNAMLYTPGQLLMFLRDLYRKIETHAQLTGDTYGEVDLNIFVLNESLKLHSQSMTTFKYKQVETWCKFILAKTFKALLQRTQLTNKEQLELYPDLEELGHHYQNNKYLTRSARSHGLQLNWLLNNEVPNNLQEIHDGIKKLGYLQSRNPVKDRVKE</sequence>
<organism evidence="1 2">
    <name type="scientific">Lishizhenia tianjinensis</name>
    <dbReference type="NCBI Taxonomy" id="477690"/>
    <lineage>
        <taxon>Bacteria</taxon>
        <taxon>Pseudomonadati</taxon>
        <taxon>Bacteroidota</taxon>
        <taxon>Flavobacteriia</taxon>
        <taxon>Flavobacteriales</taxon>
        <taxon>Crocinitomicaceae</taxon>
        <taxon>Lishizhenia</taxon>
    </lineage>
</organism>